<comment type="caution">
    <text evidence="1">The sequence shown here is derived from an EMBL/GenBank/DDBJ whole genome shotgun (WGS) entry which is preliminary data.</text>
</comment>
<organism evidence="1 2">
    <name type="scientific">Mucuna pruriens</name>
    <name type="common">Velvet bean</name>
    <name type="synonym">Dolichos pruriens</name>
    <dbReference type="NCBI Taxonomy" id="157652"/>
    <lineage>
        <taxon>Eukaryota</taxon>
        <taxon>Viridiplantae</taxon>
        <taxon>Streptophyta</taxon>
        <taxon>Embryophyta</taxon>
        <taxon>Tracheophyta</taxon>
        <taxon>Spermatophyta</taxon>
        <taxon>Magnoliopsida</taxon>
        <taxon>eudicotyledons</taxon>
        <taxon>Gunneridae</taxon>
        <taxon>Pentapetalae</taxon>
        <taxon>rosids</taxon>
        <taxon>fabids</taxon>
        <taxon>Fabales</taxon>
        <taxon>Fabaceae</taxon>
        <taxon>Papilionoideae</taxon>
        <taxon>50 kb inversion clade</taxon>
        <taxon>NPAAA clade</taxon>
        <taxon>indigoferoid/millettioid clade</taxon>
        <taxon>Phaseoleae</taxon>
        <taxon>Mucuna</taxon>
    </lineage>
</organism>
<dbReference type="AlphaFoldDB" id="A0A371FQM2"/>
<keyword evidence="2" id="KW-1185">Reference proteome</keyword>
<name>A0A371FQM2_MUCPR</name>
<feature type="non-terminal residue" evidence="1">
    <location>
        <position position="1"/>
    </location>
</feature>
<sequence length="106" mass="12355">MQAPFIPIMSMAKESRWWVIRDEEEEASNLENFDADLRLGRHASMVDFEDDEDNTEQRLIRTGPHIDSFNVEAFEGLSYPYNSIEFQILSEVAMPCYFLIVLVGIY</sequence>
<evidence type="ECO:0000313" key="2">
    <source>
        <dbReference type="Proteomes" id="UP000257109"/>
    </source>
</evidence>
<protein>
    <submittedName>
        <fullName evidence="1">Uncharacterized protein</fullName>
    </submittedName>
</protein>
<proteinExistence type="predicted"/>
<accession>A0A371FQM2</accession>
<dbReference type="OrthoDB" id="504708at2759"/>
<dbReference type="EMBL" id="QJKJ01008202">
    <property type="protein sequence ID" value="RDX80500.1"/>
    <property type="molecule type" value="Genomic_DNA"/>
</dbReference>
<dbReference type="Proteomes" id="UP000257109">
    <property type="component" value="Unassembled WGS sequence"/>
</dbReference>
<gene>
    <name evidence="1" type="ORF">CR513_38940</name>
</gene>
<reference evidence="1" key="1">
    <citation type="submission" date="2018-05" db="EMBL/GenBank/DDBJ databases">
        <title>Draft genome of Mucuna pruriens seed.</title>
        <authorList>
            <person name="Nnadi N.E."/>
            <person name="Vos R."/>
            <person name="Hasami M.H."/>
            <person name="Devisetty U.K."/>
            <person name="Aguiy J.C."/>
        </authorList>
    </citation>
    <scope>NUCLEOTIDE SEQUENCE [LARGE SCALE GENOMIC DNA]</scope>
    <source>
        <strain evidence="1">JCA_2017</strain>
    </source>
</reference>
<evidence type="ECO:0000313" key="1">
    <source>
        <dbReference type="EMBL" id="RDX80500.1"/>
    </source>
</evidence>